<proteinExistence type="predicted"/>
<name>A0A839QTW7_9MICO</name>
<organism evidence="2 3">
    <name type="scientific">Helcobacillus massiliensis</name>
    <dbReference type="NCBI Taxonomy" id="521392"/>
    <lineage>
        <taxon>Bacteria</taxon>
        <taxon>Bacillati</taxon>
        <taxon>Actinomycetota</taxon>
        <taxon>Actinomycetes</taxon>
        <taxon>Micrococcales</taxon>
        <taxon>Dermabacteraceae</taxon>
        <taxon>Helcobacillus</taxon>
    </lineage>
</organism>
<feature type="compositionally biased region" description="Polar residues" evidence="1">
    <location>
        <begin position="1"/>
        <end position="13"/>
    </location>
</feature>
<feature type="compositionally biased region" description="Basic and acidic residues" evidence="1">
    <location>
        <begin position="17"/>
        <end position="37"/>
    </location>
</feature>
<dbReference type="EMBL" id="JACHWP010000011">
    <property type="protein sequence ID" value="MBB3023754.1"/>
    <property type="molecule type" value="Genomic_DNA"/>
</dbReference>
<accession>A0A839QTW7</accession>
<dbReference type="Proteomes" id="UP000568050">
    <property type="component" value="Unassembled WGS sequence"/>
</dbReference>
<protein>
    <submittedName>
        <fullName evidence="2">Uncharacterized protein</fullName>
    </submittedName>
</protein>
<dbReference type="AlphaFoldDB" id="A0A839QTW7"/>
<evidence type="ECO:0000313" key="2">
    <source>
        <dbReference type="EMBL" id="MBB3023754.1"/>
    </source>
</evidence>
<gene>
    <name evidence="2" type="ORF">FHX50_002055</name>
</gene>
<comment type="caution">
    <text evidence="2">The sequence shown here is derived from an EMBL/GenBank/DDBJ whole genome shotgun (WGS) entry which is preliminary data.</text>
</comment>
<feature type="region of interest" description="Disordered" evidence="1">
    <location>
        <begin position="1"/>
        <end position="37"/>
    </location>
</feature>
<keyword evidence="3" id="KW-1185">Reference proteome</keyword>
<evidence type="ECO:0000256" key="1">
    <source>
        <dbReference type="SAM" id="MobiDB-lite"/>
    </source>
</evidence>
<reference evidence="2 3" key="1">
    <citation type="submission" date="2020-08" db="EMBL/GenBank/DDBJ databases">
        <title>Sequencing the genomes of 1000 actinobacteria strains.</title>
        <authorList>
            <person name="Klenk H.-P."/>
        </authorList>
    </citation>
    <scope>NUCLEOTIDE SEQUENCE [LARGE SCALE GENOMIC DNA]</scope>
    <source>
        <strain evidence="2 3">DSM 23040</strain>
    </source>
</reference>
<sequence>MSSETVPTGTHSVEATDAGRDITRFADHRTGTTKEQP</sequence>
<evidence type="ECO:0000313" key="3">
    <source>
        <dbReference type="Proteomes" id="UP000568050"/>
    </source>
</evidence>